<feature type="region of interest" description="Disordered" evidence="2">
    <location>
        <begin position="420"/>
        <end position="447"/>
    </location>
</feature>
<reference evidence="4 5" key="1">
    <citation type="submission" date="2024-04" db="EMBL/GenBank/DDBJ databases">
        <title>Tritrichomonas musculus Genome.</title>
        <authorList>
            <person name="Alves-Ferreira E."/>
            <person name="Grigg M."/>
            <person name="Lorenzi H."/>
            <person name="Galac M."/>
        </authorList>
    </citation>
    <scope>NUCLEOTIDE SEQUENCE [LARGE SCALE GENOMIC DNA]</scope>
    <source>
        <strain evidence="4 5">EAF2021</strain>
    </source>
</reference>
<dbReference type="Proteomes" id="UP001470230">
    <property type="component" value="Unassembled WGS sequence"/>
</dbReference>
<feature type="compositionally biased region" description="Polar residues" evidence="2">
    <location>
        <begin position="561"/>
        <end position="577"/>
    </location>
</feature>
<keyword evidence="1" id="KW-0539">Nucleus</keyword>
<name>A0ABR2I7T2_9EUKA</name>
<comment type="caution">
    <text evidence="4">The sequence shown here is derived from an EMBL/GenBank/DDBJ whole genome shotgun (WGS) entry which is preliminary data.</text>
</comment>
<feature type="compositionally biased region" description="Basic and acidic residues" evidence="2">
    <location>
        <begin position="515"/>
        <end position="539"/>
    </location>
</feature>
<evidence type="ECO:0000256" key="1">
    <source>
        <dbReference type="RuleBase" id="RU365057"/>
    </source>
</evidence>
<sequence>MQDFVFRDPGDHIEEIRASYEEFTRLLDLYIDQPKEINKNFKKLLYDLSHIINHHPSLAKQFADRVCSFLETHPESLPHDLRIQLVQAVMVLHNKEVISTCDAINKLIPLFKLNDKEVRRCIFGHFIRELPFHQTNNTMKELQKFTGPDYDSRISFKTLQLIIDIFHKENKEDLKTINFIARCLSSSDSRVINSIISFFLDPYLPRDTAEVDLEEAKKKAELSLKVNKSSKSLEKKLEKIKKTKVPLPQEPVQVISFINDPQKFAIRLFSLLSAPENAKVFKSRESQLRAMSLLSKIISTFQLDFDSFFNWASRFIRPSYDEITRLLAIVASAVHPLTSPELLEDLIRNIADRFVAEHLNEEIIVVGLNTIREICARNPHGMTETMLSDLCQYKKMSVKGVVMAARSIIQLFREVNPDLLPKRERGKPDKENEEGNEDEIEGDEGKKVLAYGEQKVVSTIPGIGDVAMVRPITQEEFQKMRVKEKGDDDDESDNEEKSEVDEETLLEGASKVHKATREERIEVTREGQREHKYHDRMADKTAGFSNKEKLKNKPFRLTRFRSGSGQNKMKSLSAVQKQQKKREGILKMKYS</sequence>
<dbReference type="SUPFAM" id="SSF48371">
    <property type="entry name" value="ARM repeat"/>
    <property type="match status" value="1"/>
</dbReference>
<proteinExistence type="inferred from homology"/>
<keyword evidence="1" id="KW-0653">Protein transport</keyword>
<dbReference type="Pfam" id="PF08158">
    <property type="entry name" value="SDA1_HEAT"/>
    <property type="match status" value="1"/>
</dbReference>
<gene>
    <name evidence="4" type="ORF">M9Y10_013125</name>
</gene>
<evidence type="ECO:0000256" key="2">
    <source>
        <dbReference type="SAM" id="MobiDB-lite"/>
    </source>
</evidence>
<keyword evidence="1" id="KW-0690">Ribosome biogenesis</keyword>
<feature type="domain" description="SDA1 N-terminal" evidence="3">
    <location>
        <begin position="48"/>
        <end position="395"/>
    </location>
</feature>
<feature type="compositionally biased region" description="Acidic residues" evidence="2">
    <location>
        <begin position="431"/>
        <end position="442"/>
    </location>
</feature>
<dbReference type="EMBL" id="JAPFFF010000019">
    <property type="protein sequence ID" value="KAK8858025.1"/>
    <property type="molecule type" value="Genomic_DNA"/>
</dbReference>
<comment type="similarity">
    <text evidence="1">Belongs to the SDA1 family.</text>
</comment>
<protein>
    <recommendedName>
        <fullName evidence="1">Protein SDA1</fullName>
    </recommendedName>
</protein>
<comment type="subcellular location">
    <subcellularLocation>
        <location evidence="1">Nucleus</location>
        <location evidence="1">Nucleolus</location>
    </subcellularLocation>
</comment>
<feature type="compositionally biased region" description="Basic and acidic residues" evidence="2">
    <location>
        <begin position="420"/>
        <end position="430"/>
    </location>
</feature>
<feature type="compositionally biased region" description="Basic and acidic residues" evidence="2">
    <location>
        <begin position="581"/>
        <end position="591"/>
    </location>
</feature>
<dbReference type="InterPro" id="IPR016024">
    <property type="entry name" value="ARM-type_fold"/>
</dbReference>
<feature type="region of interest" description="Disordered" evidence="2">
    <location>
        <begin position="479"/>
        <end position="591"/>
    </location>
</feature>
<feature type="compositionally biased region" description="Acidic residues" evidence="2">
    <location>
        <begin position="487"/>
        <end position="505"/>
    </location>
</feature>
<evidence type="ECO:0000313" key="4">
    <source>
        <dbReference type="EMBL" id="KAK8858025.1"/>
    </source>
</evidence>
<comment type="function">
    <text evidence="1">Required for 60S pre-ribosomal subunits export to the cytoplasm.</text>
</comment>
<evidence type="ECO:0000313" key="5">
    <source>
        <dbReference type="Proteomes" id="UP001470230"/>
    </source>
</evidence>
<accession>A0ABR2I7T2</accession>
<dbReference type="PANTHER" id="PTHR12730">
    <property type="entry name" value="HSDA/SDA1-RELATED"/>
    <property type="match status" value="1"/>
</dbReference>
<dbReference type="InterPro" id="IPR027312">
    <property type="entry name" value="Sda1"/>
</dbReference>
<dbReference type="PANTHER" id="PTHR12730:SF0">
    <property type="entry name" value="PROTEIN SDA1 HOMOLOG"/>
    <property type="match status" value="1"/>
</dbReference>
<evidence type="ECO:0000259" key="3">
    <source>
        <dbReference type="Pfam" id="PF08158"/>
    </source>
</evidence>
<keyword evidence="5" id="KW-1185">Reference proteome</keyword>
<organism evidence="4 5">
    <name type="scientific">Tritrichomonas musculus</name>
    <dbReference type="NCBI Taxonomy" id="1915356"/>
    <lineage>
        <taxon>Eukaryota</taxon>
        <taxon>Metamonada</taxon>
        <taxon>Parabasalia</taxon>
        <taxon>Tritrichomonadida</taxon>
        <taxon>Tritrichomonadidae</taxon>
        <taxon>Tritrichomonas</taxon>
    </lineage>
</organism>
<dbReference type="InterPro" id="IPR012977">
    <property type="entry name" value="SDA1_N"/>
</dbReference>
<keyword evidence="1" id="KW-0813">Transport</keyword>